<dbReference type="AlphaFoldDB" id="Q4N3K0"/>
<evidence type="ECO:0000256" key="2">
    <source>
        <dbReference type="SAM" id="SignalP"/>
    </source>
</evidence>
<sequence>MLFSRSQLFYLILIFKFDDLVIAPSPPGLSSKNNSDGASTRGSIFSVGTRSSSTSRISRSTGSSNLGGVVLDVDATDVSNKLEVSTSIPGILKYTLKSSSMGSFKSIRGNGKDLTFSKKIDHALCTSPFDGHLTVVFEDQTSEEYFLEDDGFKKVKGESKTETEAESEPVKPKTKVELIELDLEHPAADFKLEEVRNIKCYKPPAGKIISKIKLSNTLRLLENDVQENFVCFFQDGEKYSILVANRSSEKEWTKYTLSKQELKPILMDITLIRKFDEINPETIFVDLSTPEDGQVFKFDNLIVNEKEGGVLKSKSQGNKDFILEFKDPNDQTKQVEINFHKKFLAQEQLTLHSIKTNQDNTEFIFTYVKDNILFHEKYLKNEGKLEKDLSLSYGYNLDRTKKLLGKKNIAEQNVLFLKTLVPDSVDQGIKISHHGNFKVFDFDQYMSKPTFLIFPNLEFYLDKHINHKLIISETGSHTNMVMSTIIDDKKVHYVITTDKDNGNPFSIKTKVELLNSL</sequence>
<dbReference type="InParanoid" id="Q4N3K0"/>
<dbReference type="VEuPathDB" id="PiroplasmaDB:TpMuguga_04g00773"/>
<name>Q4N3K0_THEPA</name>
<dbReference type="RefSeq" id="XP_764409.1">
    <property type="nucleotide sequence ID" value="XM_759316.1"/>
</dbReference>
<dbReference type="STRING" id="5875.Q4N3K0"/>
<evidence type="ECO:0000313" key="4">
    <source>
        <dbReference type="Proteomes" id="UP000001949"/>
    </source>
</evidence>
<organism evidence="3 4">
    <name type="scientific">Theileria parva</name>
    <name type="common">East coast fever infection agent</name>
    <dbReference type="NCBI Taxonomy" id="5875"/>
    <lineage>
        <taxon>Eukaryota</taxon>
        <taxon>Sar</taxon>
        <taxon>Alveolata</taxon>
        <taxon>Apicomplexa</taxon>
        <taxon>Aconoidasida</taxon>
        <taxon>Piroplasmida</taxon>
        <taxon>Theileriidae</taxon>
        <taxon>Theileria</taxon>
    </lineage>
</organism>
<feature type="compositionally biased region" description="Polar residues" evidence="1">
    <location>
        <begin position="28"/>
        <end position="41"/>
    </location>
</feature>
<feature type="chain" id="PRO_5004241199" evidence="2">
    <location>
        <begin position="24"/>
        <end position="517"/>
    </location>
</feature>
<dbReference type="KEGG" id="tpv:TP04_0773"/>
<dbReference type="OMA" id="CTSPFDG"/>
<feature type="signal peptide" evidence="2">
    <location>
        <begin position="1"/>
        <end position="23"/>
    </location>
</feature>
<accession>Q4N3K0</accession>
<dbReference type="eggNOG" id="ENOG502QQMS">
    <property type="taxonomic scope" value="Eukaryota"/>
</dbReference>
<evidence type="ECO:0000313" key="3">
    <source>
        <dbReference type="EMBL" id="EAN32126.1"/>
    </source>
</evidence>
<gene>
    <name evidence="3" type="ordered locus">TP04_0773</name>
</gene>
<dbReference type="Proteomes" id="UP000001949">
    <property type="component" value="Unassembled WGS sequence"/>
</dbReference>
<keyword evidence="4" id="KW-1185">Reference proteome</keyword>
<dbReference type="GeneID" id="3500936"/>
<reference evidence="3 4" key="1">
    <citation type="journal article" date="2005" name="Science">
        <title>Genome sequence of Theileria parva, a bovine pathogen that transforms lymphocytes.</title>
        <authorList>
            <person name="Gardner M.J."/>
            <person name="Bishop R."/>
            <person name="Shah T."/>
            <person name="de Villiers E.P."/>
            <person name="Carlton J.M."/>
            <person name="Hall N."/>
            <person name="Ren Q."/>
            <person name="Paulsen I.T."/>
            <person name="Pain A."/>
            <person name="Berriman M."/>
            <person name="Wilson R.J.M."/>
            <person name="Sato S."/>
            <person name="Ralph S.A."/>
            <person name="Mann D.J."/>
            <person name="Xiong Z."/>
            <person name="Shallom S.J."/>
            <person name="Weidman J."/>
            <person name="Jiang L."/>
            <person name="Lynn J."/>
            <person name="Weaver B."/>
            <person name="Shoaibi A."/>
            <person name="Domingo A.R."/>
            <person name="Wasawo D."/>
            <person name="Crabtree J."/>
            <person name="Wortman J.R."/>
            <person name="Haas B."/>
            <person name="Angiuoli S.V."/>
            <person name="Creasy T.H."/>
            <person name="Lu C."/>
            <person name="Suh B."/>
            <person name="Silva J.C."/>
            <person name="Utterback T.R."/>
            <person name="Feldblyum T.V."/>
            <person name="Pertea M."/>
            <person name="Allen J."/>
            <person name="Nierman W.C."/>
            <person name="Taracha E.L.N."/>
            <person name="Salzberg S.L."/>
            <person name="White O.R."/>
            <person name="Fitzhugh H.A."/>
            <person name="Morzaria S."/>
            <person name="Venter J.C."/>
            <person name="Fraser C.M."/>
            <person name="Nene V."/>
        </authorList>
    </citation>
    <scope>NUCLEOTIDE SEQUENCE [LARGE SCALE GENOMIC DNA]</scope>
    <source>
        <strain evidence="3 4">Muguga</strain>
    </source>
</reference>
<protein>
    <submittedName>
        <fullName evidence="3">Uncharacterized protein</fullName>
    </submittedName>
</protein>
<proteinExistence type="predicted"/>
<evidence type="ECO:0000256" key="1">
    <source>
        <dbReference type="SAM" id="MobiDB-lite"/>
    </source>
</evidence>
<dbReference type="EMBL" id="AAGK01000004">
    <property type="protein sequence ID" value="EAN32126.1"/>
    <property type="molecule type" value="Genomic_DNA"/>
</dbReference>
<comment type="caution">
    <text evidence="3">The sequence shown here is derived from an EMBL/GenBank/DDBJ whole genome shotgun (WGS) entry which is preliminary data.</text>
</comment>
<feature type="region of interest" description="Disordered" evidence="1">
    <location>
        <begin position="28"/>
        <end position="48"/>
    </location>
</feature>
<keyword evidence="2" id="KW-0732">Signal</keyword>